<feature type="chain" id="PRO_5045863563" description="Secreted protein" evidence="2">
    <location>
        <begin position="28"/>
        <end position="226"/>
    </location>
</feature>
<dbReference type="EMBL" id="CAXLJM020000019">
    <property type="protein sequence ID" value="CAL8086037.1"/>
    <property type="molecule type" value="Genomic_DNA"/>
</dbReference>
<protein>
    <recommendedName>
        <fullName evidence="5">Secreted protein</fullName>
    </recommendedName>
</protein>
<comment type="caution">
    <text evidence="3">The sequence shown here is derived from an EMBL/GenBank/DDBJ whole genome shotgun (WGS) entry which is preliminary data.</text>
</comment>
<feature type="compositionally biased region" description="Polar residues" evidence="1">
    <location>
        <begin position="180"/>
        <end position="190"/>
    </location>
</feature>
<evidence type="ECO:0000256" key="1">
    <source>
        <dbReference type="SAM" id="MobiDB-lite"/>
    </source>
</evidence>
<name>A0ABP1Q5C1_9HEXA</name>
<evidence type="ECO:0000313" key="3">
    <source>
        <dbReference type="EMBL" id="CAL8086037.1"/>
    </source>
</evidence>
<evidence type="ECO:0000313" key="4">
    <source>
        <dbReference type="Proteomes" id="UP001642540"/>
    </source>
</evidence>
<accession>A0ABP1Q5C1</accession>
<feature type="region of interest" description="Disordered" evidence="1">
    <location>
        <begin position="167"/>
        <end position="226"/>
    </location>
</feature>
<keyword evidence="2" id="KW-0732">Signal</keyword>
<organism evidence="3 4">
    <name type="scientific">Orchesella dallaii</name>
    <dbReference type="NCBI Taxonomy" id="48710"/>
    <lineage>
        <taxon>Eukaryota</taxon>
        <taxon>Metazoa</taxon>
        <taxon>Ecdysozoa</taxon>
        <taxon>Arthropoda</taxon>
        <taxon>Hexapoda</taxon>
        <taxon>Collembola</taxon>
        <taxon>Entomobryomorpha</taxon>
        <taxon>Entomobryoidea</taxon>
        <taxon>Orchesellidae</taxon>
        <taxon>Orchesellinae</taxon>
        <taxon>Orchesella</taxon>
    </lineage>
</organism>
<dbReference type="Proteomes" id="UP001642540">
    <property type="component" value="Unassembled WGS sequence"/>
</dbReference>
<evidence type="ECO:0008006" key="5">
    <source>
        <dbReference type="Google" id="ProtNLM"/>
    </source>
</evidence>
<gene>
    <name evidence="3" type="ORF">ODALV1_LOCUS6312</name>
</gene>
<reference evidence="3 4" key="1">
    <citation type="submission" date="2024-08" db="EMBL/GenBank/DDBJ databases">
        <authorList>
            <person name="Cucini C."/>
            <person name="Frati F."/>
        </authorList>
    </citation>
    <scope>NUCLEOTIDE SEQUENCE [LARGE SCALE GENOMIC DNA]</scope>
</reference>
<proteinExistence type="predicted"/>
<sequence>MKWPGTSFVLLTVVFGILLFDIEFANGIKCYTCVNCDGKETGRTCGQHIVNPTSSAQSLGLGTERKFGDPPPGFEDPPPRFGNPPPGFLPDVVESDRCSKSEDEDGIVSKYCDHKANEANHKKLGFKCNEFGKGLKCHTCDDCGSIKGQVKECVNIGFKSIIIPRLGSGQQGSLRPPQPGSVSGEQGSRPTPQPGLEPGKSEVEPGFGSGHSELSAEGPGGAAGNI</sequence>
<evidence type="ECO:0000256" key="2">
    <source>
        <dbReference type="SAM" id="SignalP"/>
    </source>
</evidence>
<keyword evidence="4" id="KW-1185">Reference proteome</keyword>
<feature type="signal peptide" evidence="2">
    <location>
        <begin position="1"/>
        <end position="27"/>
    </location>
</feature>